<protein>
    <submittedName>
        <fullName evidence="1">Uncharacterized protein</fullName>
    </submittedName>
</protein>
<keyword evidence="2" id="KW-1185">Reference proteome</keyword>
<accession>A0A135RSR4</accession>
<evidence type="ECO:0000313" key="1">
    <source>
        <dbReference type="EMBL" id="KXH26665.1"/>
    </source>
</evidence>
<gene>
    <name evidence="1" type="ORF">CSIM01_02966</name>
</gene>
<reference evidence="1 2" key="1">
    <citation type="submission" date="2014-02" db="EMBL/GenBank/DDBJ databases">
        <title>The genome sequence of Colletotrichum simmondsii CBS122122.</title>
        <authorList>
            <person name="Baroncelli R."/>
            <person name="Thon M.R."/>
        </authorList>
    </citation>
    <scope>NUCLEOTIDE SEQUENCE [LARGE SCALE GENOMIC DNA]</scope>
    <source>
        <strain evidence="1 2">CBS122122</strain>
    </source>
</reference>
<organism evidence="1 2">
    <name type="scientific">Colletotrichum simmondsii</name>
    <dbReference type="NCBI Taxonomy" id="703756"/>
    <lineage>
        <taxon>Eukaryota</taxon>
        <taxon>Fungi</taxon>
        <taxon>Dikarya</taxon>
        <taxon>Ascomycota</taxon>
        <taxon>Pezizomycotina</taxon>
        <taxon>Sordariomycetes</taxon>
        <taxon>Hypocreomycetidae</taxon>
        <taxon>Glomerellales</taxon>
        <taxon>Glomerellaceae</taxon>
        <taxon>Colletotrichum</taxon>
        <taxon>Colletotrichum acutatum species complex</taxon>
    </lineage>
</organism>
<proteinExistence type="predicted"/>
<dbReference type="EMBL" id="JFBX01000863">
    <property type="protein sequence ID" value="KXH26665.1"/>
    <property type="molecule type" value="Genomic_DNA"/>
</dbReference>
<dbReference type="AlphaFoldDB" id="A0A135RSR4"/>
<name>A0A135RSR4_9PEZI</name>
<sequence>MAGTSHGRPDLMVEALRDIPKSGYLKHPSDYNTQYNNLSLFHVNCCTTPPSTSAALSLRHKISEQRIRFDATKKKKILGKMQTATAVSSLPGGAPLSSYVPRPHEIRLVRTFRRFCCPV</sequence>
<evidence type="ECO:0000313" key="2">
    <source>
        <dbReference type="Proteomes" id="UP000070328"/>
    </source>
</evidence>
<dbReference type="Proteomes" id="UP000070328">
    <property type="component" value="Unassembled WGS sequence"/>
</dbReference>
<comment type="caution">
    <text evidence="1">The sequence shown here is derived from an EMBL/GenBank/DDBJ whole genome shotgun (WGS) entry which is preliminary data.</text>
</comment>